<dbReference type="PANTHER" id="PTHR43047">
    <property type="entry name" value="TWO-COMPONENT HISTIDINE PROTEIN KINASE"/>
    <property type="match status" value="1"/>
</dbReference>
<dbReference type="PROSITE" id="PS50109">
    <property type="entry name" value="HIS_KIN"/>
    <property type="match status" value="1"/>
</dbReference>
<sequence length="783" mass="87970">MPLIRDTQTPPQAQYWQPKQYLLISIMAPMILFLALVCATELTAHQEQLHEDTLRQEHLVDKANQVRTLLEYELNSTLHLATALVSYIQSKHGILIPEEIDPWLSNLQERAHYMRNIGIAPGNKITYVYPLAGNEAAIGLHYPDNKEQWPAIQKVIYSKRPLLAGPVHLQQGGLGLIYRVPVFLNDNEDYWGLVSTVLNFDELYKVLHSRAQYLGINIAIKDADNNGKILFGDKDVIANTETNLNVPGRNWQMIASQIAPVSHSVLGTIRIAGWSIALIISLLFNSFLRSLAQQNKTLHQLNESKYRFSQAFNSAPQGIALINHIGVLIDFNDSLCSTLGYTRAELEEQNFFTIAAPNQRERLGNIIEGIYPKPGTNHQYESMLLHKSGQSINVIISLAPTHATIYESDWIVQIIDISHRIAFEHLLQEEASYNQSILNAVVDGIMIIDVNGNIRSANPATATIFGYPLDQFPHQHVNQFIKDPETGSIMRHIKYHTVKIDLNTEINHDVLGIKSNGQQFPLELQLACIQRKNEKLFIAVVRDISERKRLDQMKHDFISNISHELRTPLTSILGSLRLMQSGALGTFSEPVEKIIRIADQNGHKLGLLIDDLLDMDKLLAGKMQFDFKIQPIYPLVVQAIENIAALAQQHEISIELLSQDEKLIANVDSLRLQQILANLLSNAIKFSPARSLVSVKIHNANHKVRIEVIDQGTGIPQEEQGLLFQKFYQVDRSNSRPTGGTGLGLALSKELVSLMRGDIGVSSEYGKGSCFFIELPLVDHHRS</sequence>
<dbReference type="NCBIfam" id="TIGR00229">
    <property type="entry name" value="sensory_box"/>
    <property type="match status" value="2"/>
</dbReference>
<protein>
    <recommendedName>
        <fullName evidence="3">histidine kinase</fullName>
        <ecNumber evidence="3">2.7.13.3</ecNumber>
    </recommendedName>
</protein>
<dbReference type="SMART" id="SM01079">
    <property type="entry name" value="CHASE"/>
    <property type="match status" value="1"/>
</dbReference>
<dbReference type="InterPro" id="IPR036890">
    <property type="entry name" value="HATPase_C_sf"/>
</dbReference>
<evidence type="ECO:0000256" key="2">
    <source>
        <dbReference type="ARBA" id="ARBA00004370"/>
    </source>
</evidence>
<dbReference type="InterPro" id="IPR003661">
    <property type="entry name" value="HisK_dim/P_dom"/>
</dbReference>
<feature type="domain" description="Histidine kinase" evidence="11">
    <location>
        <begin position="560"/>
        <end position="779"/>
    </location>
</feature>
<comment type="subcellular location">
    <subcellularLocation>
        <location evidence="2">Membrane</location>
    </subcellularLocation>
</comment>
<dbReference type="InterPro" id="IPR042240">
    <property type="entry name" value="CHASE_sf"/>
</dbReference>
<dbReference type="SUPFAM" id="SSF55785">
    <property type="entry name" value="PYP-like sensor domain (PAS domain)"/>
    <property type="match status" value="2"/>
</dbReference>
<evidence type="ECO:0000256" key="4">
    <source>
        <dbReference type="ARBA" id="ARBA00022553"/>
    </source>
</evidence>
<keyword evidence="4" id="KW-0597">Phosphoprotein</keyword>
<keyword evidence="8 10" id="KW-1133">Transmembrane helix</keyword>
<dbReference type="PRINTS" id="PR00344">
    <property type="entry name" value="BCTRLSENSOR"/>
</dbReference>
<organism evidence="14 15">
    <name type="scientific">Cellvibrio zantedeschiae</name>
    <dbReference type="NCBI Taxonomy" id="1237077"/>
    <lineage>
        <taxon>Bacteria</taxon>
        <taxon>Pseudomonadati</taxon>
        <taxon>Pseudomonadota</taxon>
        <taxon>Gammaproteobacteria</taxon>
        <taxon>Cellvibrionales</taxon>
        <taxon>Cellvibrionaceae</taxon>
        <taxon>Cellvibrio</taxon>
    </lineage>
</organism>
<dbReference type="SMART" id="SM00388">
    <property type="entry name" value="HisKA"/>
    <property type="match status" value="1"/>
</dbReference>
<name>A0ABQ3ASE8_9GAMM</name>
<dbReference type="Gene3D" id="1.10.287.130">
    <property type="match status" value="1"/>
</dbReference>
<dbReference type="Proteomes" id="UP000619761">
    <property type="component" value="Unassembled WGS sequence"/>
</dbReference>
<evidence type="ECO:0000259" key="12">
    <source>
        <dbReference type="PROSITE" id="PS50112"/>
    </source>
</evidence>
<dbReference type="InterPro" id="IPR000014">
    <property type="entry name" value="PAS"/>
</dbReference>
<dbReference type="PROSITE" id="PS50839">
    <property type="entry name" value="CHASE"/>
    <property type="match status" value="1"/>
</dbReference>
<dbReference type="Pfam" id="PF00512">
    <property type="entry name" value="HisKA"/>
    <property type="match status" value="1"/>
</dbReference>
<keyword evidence="9 10" id="KW-0472">Membrane</keyword>
<dbReference type="CDD" id="cd00130">
    <property type="entry name" value="PAS"/>
    <property type="match status" value="2"/>
</dbReference>
<keyword evidence="7" id="KW-0418">Kinase</keyword>
<evidence type="ECO:0000256" key="6">
    <source>
        <dbReference type="ARBA" id="ARBA00022692"/>
    </source>
</evidence>
<keyword evidence="15" id="KW-1185">Reference proteome</keyword>
<keyword evidence="5" id="KW-0808">Transferase</keyword>
<feature type="transmembrane region" description="Helical" evidence="10">
    <location>
        <begin position="20"/>
        <end position="39"/>
    </location>
</feature>
<dbReference type="SMART" id="SM00091">
    <property type="entry name" value="PAS"/>
    <property type="match status" value="2"/>
</dbReference>
<dbReference type="InterPro" id="IPR006189">
    <property type="entry name" value="CHASE_dom"/>
</dbReference>
<evidence type="ECO:0000313" key="15">
    <source>
        <dbReference type="Proteomes" id="UP000619761"/>
    </source>
</evidence>
<dbReference type="CDD" id="cd16922">
    <property type="entry name" value="HATPase_EvgS-ArcB-TorS-like"/>
    <property type="match status" value="1"/>
</dbReference>
<dbReference type="Pfam" id="PF03924">
    <property type="entry name" value="CHASE"/>
    <property type="match status" value="1"/>
</dbReference>
<evidence type="ECO:0000313" key="14">
    <source>
        <dbReference type="EMBL" id="GGY63142.1"/>
    </source>
</evidence>
<evidence type="ECO:0000256" key="9">
    <source>
        <dbReference type="ARBA" id="ARBA00023136"/>
    </source>
</evidence>
<keyword evidence="6 10" id="KW-0812">Transmembrane</keyword>
<evidence type="ECO:0000256" key="8">
    <source>
        <dbReference type="ARBA" id="ARBA00022989"/>
    </source>
</evidence>
<dbReference type="InterPro" id="IPR003594">
    <property type="entry name" value="HATPase_dom"/>
</dbReference>
<comment type="caution">
    <text evidence="14">The sequence shown here is derived from an EMBL/GenBank/DDBJ whole genome shotgun (WGS) entry which is preliminary data.</text>
</comment>
<evidence type="ECO:0000259" key="11">
    <source>
        <dbReference type="PROSITE" id="PS50109"/>
    </source>
</evidence>
<dbReference type="Pfam" id="PF13426">
    <property type="entry name" value="PAS_9"/>
    <property type="match status" value="2"/>
</dbReference>
<proteinExistence type="predicted"/>
<dbReference type="Gene3D" id="3.30.565.10">
    <property type="entry name" value="Histidine kinase-like ATPase, C-terminal domain"/>
    <property type="match status" value="1"/>
</dbReference>
<evidence type="ECO:0000256" key="10">
    <source>
        <dbReference type="SAM" id="Phobius"/>
    </source>
</evidence>
<dbReference type="EC" id="2.7.13.3" evidence="3"/>
<evidence type="ECO:0000256" key="1">
    <source>
        <dbReference type="ARBA" id="ARBA00000085"/>
    </source>
</evidence>
<dbReference type="CDD" id="cd00082">
    <property type="entry name" value="HisKA"/>
    <property type="match status" value="1"/>
</dbReference>
<dbReference type="InterPro" id="IPR036097">
    <property type="entry name" value="HisK_dim/P_sf"/>
</dbReference>
<evidence type="ECO:0000256" key="5">
    <source>
        <dbReference type="ARBA" id="ARBA00022679"/>
    </source>
</evidence>
<dbReference type="SMART" id="SM00387">
    <property type="entry name" value="HATPase_c"/>
    <property type="match status" value="1"/>
</dbReference>
<dbReference type="SUPFAM" id="SSF55874">
    <property type="entry name" value="ATPase domain of HSP90 chaperone/DNA topoisomerase II/histidine kinase"/>
    <property type="match status" value="1"/>
</dbReference>
<dbReference type="PANTHER" id="PTHR43047:SF72">
    <property type="entry name" value="OSMOSENSING HISTIDINE PROTEIN KINASE SLN1"/>
    <property type="match status" value="1"/>
</dbReference>
<evidence type="ECO:0000256" key="3">
    <source>
        <dbReference type="ARBA" id="ARBA00012438"/>
    </source>
</evidence>
<feature type="domain" description="PAS" evidence="12">
    <location>
        <begin position="430"/>
        <end position="472"/>
    </location>
</feature>
<dbReference type="Gene3D" id="3.30.450.20">
    <property type="entry name" value="PAS domain"/>
    <property type="match status" value="2"/>
</dbReference>
<dbReference type="SUPFAM" id="SSF47384">
    <property type="entry name" value="Homodimeric domain of signal transducing histidine kinase"/>
    <property type="match status" value="1"/>
</dbReference>
<dbReference type="Gene3D" id="3.30.450.350">
    <property type="entry name" value="CHASE domain"/>
    <property type="match status" value="1"/>
</dbReference>
<dbReference type="InterPro" id="IPR035965">
    <property type="entry name" value="PAS-like_dom_sf"/>
</dbReference>
<dbReference type="Pfam" id="PF02518">
    <property type="entry name" value="HATPase_c"/>
    <property type="match status" value="1"/>
</dbReference>
<dbReference type="RefSeq" id="WP_189415500.1">
    <property type="nucleotide sequence ID" value="NZ_BMYZ01000001.1"/>
</dbReference>
<feature type="domain" description="CHASE" evidence="13">
    <location>
        <begin position="125"/>
        <end position="254"/>
    </location>
</feature>
<feature type="domain" description="PAS" evidence="12">
    <location>
        <begin position="304"/>
        <end position="374"/>
    </location>
</feature>
<gene>
    <name evidence="14" type="ORF">GCM10011613_03470</name>
</gene>
<accession>A0ABQ3ASE8</accession>
<evidence type="ECO:0000259" key="13">
    <source>
        <dbReference type="PROSITE" id="PS50839"/>
    </source>
</evidence>
<dbReference type="PROSITE" id="PS50112">
    <property type="entry name" value="PAS"/>
    <property type="match status" value="2"/>
</dbReference>
<dbReference type="InterPro" id="IPR005467">
    <property type="entry name" value="His_kinase_dom"/>
</dbReference>
<reference evidence="15" key="1">
    <citation type="journal article" date="2019" name="Int. J. Syst. Evol. Microbiol.">
        <title>The Global Catalogue of Microorganisms (GCM) 10K type strain sequencing project: providing services to taxonomists for standard genome sequencing and annotation.</title>
        <authorList>
            <consortium name="The Broad Institute Genomics Platform"/>
            <consortium name="The Broad Institute Genome Sequencing Center for Infectious Disease"/>
            <person name="Wu L."/>
            <person name="Ma J."/>
        </authorList>
    </citation>
    <scope>NUCLEOTIDE SEQUENCE [LARGE SCALE GENOMIC DNA]</scope>
    <source>
        <strain evidence="15">KCTC 32239</strain>
    </source>
</reference>
<dbReference type="InterPro" id="IPR004358">
    <property type="entry name" value="Sig_transdc_His_kin-like_C"/>
</dbReference>
<comment type="catalytic activity">
    <reaction evidence="1">
        <text>ATP + protein L-histidine = ADP + protein N-phospho-L-histidine.</text>
        <dbReference type="EC" id="2.7.13.3"/>
    </reaction>
</comment>
<dbReference type="EMBL" id="BMYZ01000001">
    <property type="protein sequence ID" value="GGY63142.1"/>
    <property type="molecule type" value="Genomic_DNA"/>
</dbReference>
<evidence type="ECO:0000256" key="7">
    <source>
        <dbReference type="ARBA" id="ARBA00022777"/>
    </source>
</evidence>